<dbReference type="InterPro" id="IPR036691">
    <property type="entry name" value="Endo/exonu/phosph_ase_sf"/>
</dbReference>
<evidence type="ECO:0000313" key="4">
    <source>
        <dbReference type="Proteomes" id="UP000325315"/>
    </source>
</evidence>
<dbReference type="SUPFAM" id="SSF56219">
    <property type="entry name" value="DNase I-like"/>
    <property type="match status" value="1"/>
</dbReference>
<comment type="caution">
    <text evidence="3">The sequence shown here is derived from an EMBL/GenBank/DDBJ whole genome shotgun (WGS) entry which is preliminary data.</text>
</comment>
<dbReference type="EMBL" id="SMMG02000001">
    <property type="protein sequence ID" value="KAA3486777.1"/>
    <property type="molecule type" value="Genomic_DNA"/>
</dbReference>
<keyword evidence="3" id="KW-0548">Nucleotidyltransferase</keyword>
<dbReference type="AlphaFoldDB" id="A0A5B6X1L7"/>
<evidence type="ECO:0000313" key="3">
    <source>
        <dbReference type="EMBL" id="KAA3486777.1"/>
    </source>
</evidence>
<dbReference type="PANTHER" id="PTHR35218:SF9">
    <property type="entry name" value="ENDONUCLEASE_EXONUCLEASE_PHOSPHATASE DOMAIN-CONTAINING PROTEIN"/>
    <property type="match status" value="1"/>
</dbReference>
<gene>
    <name evidence="3" type="ORF">EPI10_030651</name>
</gene>
<keyword evidence="3" id="KW-0808">Transferase</keyword>
<dbReference type="InterPro" id="IPR005135">
    <property type="entry name" value="Endo/exonuclease/phosphatase"/>
</dbReference>
<dbReference type="PANTHER" id="PTHR35218">
    <property type="entry name" value="RNASE H DOMAIN-CONTAINING PROTEIN"/>
    <property type="match status" value="1"/>
</dbReference>
<dbReference type="OrthoDB" id="1001388at2759"/>
<keyword evidence="4" id="KW-1185">Reference proteome</keyword>
<reference evidence="4" key="1">
    <citation type="journal article" date="2019" name="Plant Biotechnol. J.">
        <title>Genome sequencing of the Australian wild diploid species Gossypium australe highlights disease resistance and delayed gland morphogenesis.</title>
        <authorList>
            <person name="Cai Y."/>
            <person name="Cai X."/>
            <person name="Wang Q."/>
            <person name="Wang P."/>
            <person name="Zhang Y."/>
            <person name="Cai C."/>
            <person name="Xu Y."/>
            <person name="Wang K."/>
            <person name="Zhou Z."/>
            <person name="Wang C."/>
            <person name="Geng S."/>
            <person name="Li B."/>
            <person name="Dong Q."/>
            <person name="Hou Y."/>
            <person name="Wang H."/>
            <person name="Ai P."/>
            <person name="Liu Z."/>
            <person name="Yi F."/>
            <person name="Sun M."/>
            <person name="An G."/>
            <person name="Cheng J."/>
            <person name="Zhang Y."/>
            <person name="Shi Q."/>
            <person name="Xie Y."/>
            <person name="Shi X."/>
            <person name="Chang Y."/>
            <person name="Huang F."/>
            <person name="Chen Y."/>
            <person name="Hong S."/>
            <person name="Mi L."/>
            <person name="Sun Q."/>
            <person name="Zhang L."/>
            <person name="Zhou B."/>
            <person name="Peng R."/>
            <person name="Zhang X."/>
            <person name="Liu F."/>
        </authorList>
    </citation>
    <scope>NUCLEOTIDE SEQUENCE [LARGE SCALE GENOMIC DNA]</scope>
    <source>
        <strain evidence="4">cv. PA1801</strain>
    </source>
</reference>
<evidence type="ECO:0000256" key="1">
    <source>
        <dbReference type="SAM" id="MobiDB-lite"/>
    </source>
</evidence>
<protein>
    <submittedName>
        <fullName evidence="3">Reverse transcriptase</fullName>
    </submittedName>
</protein>
<dbReference type="Proteomes" id="UP000325315">
    <property type="component" value="Unassembled WGS sequence"/>
</dbReference>
<accession>A0A5B6X1L7</accession>
<evidence type="ECO:0000259" key="2">
    <source>
        <dbReference type="Pfam" id="PF03372"/>
    </source>
</evidence>
<organism evidence="3 4">
    <name type="scientific">Gossypium australe</name>
    <dbReference type="NCBI Taxonomy" id="47621"/>
    <lineage>
        <taxon>Eukaryota</taxon>
        <taxon>Viridiplantae</taxon>
        <taxon>Streptophyta</taxon>
        <taxon>Embryophyta</taxon>
        <taxon>Tracheophyta</taxon>
        <taxon>Spermatophyta</taxon>
        <taxon>Magnoliopsida</taxon>
        <taxon>eudicotyledons</taxon>
        <taxon>Gunneridae</taxon>
        <taxon>Pentapetalae</taxon>
        <taxon>rosids</taxon>
        <taxon>malvids</taxon>
        <taxon>Malvales</taxon>
        <taxon>Malvaceae</taxon>
        <taxon>Malvoideae</taxon>
        <taxon>Gossypium</taxon>
    </lineage>
</organism>
<dbReference type="Gene3D" id="3.60.10.10">
    <property type="entry name" value="Endonuclease/exonuclease/phosphatase"/>
    <property type="match status" value="1"/>
</dbReference>
<feature type="domain" description="Endonuclease/exonuclease/phosphatase" evidence="2">
    <location>
        <begin position="65"/>
        <end position="276"/>
    </location>
</feature>
<sequence>MKKNRLNTSDDEKKGKCITRKRKTPEDEIENCCEEEAHEDGTKRLKKEGKSDCQKASRLDTIKNISWNVRGLGSSRATRRLRYFLKQHNPHIVFLMETKIDKQRMEKVRRSCGFLNGIDIEAEGSRGGLCLAWKEDIIVTLRSFSNNHIDAMANEKNTNEEWRFTSFYGSPYVNNKNDFWNLLRKLGKDQSHPWLVSGDFNEIMYSFEKSGGIPREERKMAAFRETLEECQLEDIGGNFAETNIKERIDRGVANEKWKILFPTCNIHHLPLSMSDHCPLLLNTKTGNIYAGNPQFNAWWTTEKSLEKEIKAF</sequence>
<keyword evidence="3" id="KW-0695">RNA-directed DNA polymerase</keyword>
<dbReference type="GO" id="GO:0003964">
    <property type="term" value="F:RNA-directed DNA polymerase activity"/>
    <property type="evidence" value="ECO:0007669"/>
    <property type="project" value="UniProtKB-KW"/>
</dbReference>
<name>A0A5B6X1L7_9ROSI</name>
<feature type="region of interest" description="Disordered" evidence="1">
    <location>
        <begin position="1"/>
        <end position="26"/>
    </location>
</feature>
<dbReference type="Pfam" id="PF03372">
    <property type="entry name" value="Exo_endo_phos"/>
    <property type="match status" value="1"/>
</dbReference>
<proteinExistence type="predicted"/>